<name>A0ABP0Z592_9ROSI</name>
<feature type="domain" description="Poly(A) RNA polymerase mitochondrial-like central palm" evidence="1">
    <location>
        <begin position="54"/>
        <end position="173"/>
    </location>
</feature>
<dbReference type="PANTHER" id="PTHR45979">
    <property type="entry name" value="PAP/OAS1 SUBSTRATE-BINDING DOMAIN SUPERFAMILY"/>
    <property type="match status" value="1"/>
</dbReference>
<gene>
    <name evidence="3" type="ORF">CITCOLO1_LOCUS19254</name>
</gene>
<dbReference type="SUPFAM" id="SSF81631">
    <property type="entry name" value="PAP/OAS1 substrate-binding domain"/>
    <property type="match status" value="1"/>
</dbReference>
<proteinExistence type="predicted"/>
<organism evidence="3 4">
    <name type="scientific">Citrullus colocynthis</name>
    <name type="common">colocynth</name>
    <dbReference type="NCBI Taxonomy" id="252529"/>
    <lineage>
        <taxon>Eukaryota</taxon>
        <taxon>Viridiplantae</taxon>
        <taxon>Streptophyta</taxon>
        <taxon>Embryophyta</taxon>
        <taxon>Tracheophyta</taxon>
        <taxon>Spermatophyta</taxon>
        <taxon>Magnoliopsida</taxon>
        <taxon>eudicotyledons</taxon>
        <taxon>Gunneridae</taxon>
        <taxon>Pentapetalae</taxon>
        <taxon>rosids</taxon>
        <taxon>fabids</taxon>
        <taxon>Cucurbitales</taxon>
        <taxon>Cucurbitaceae</taxon>
        <taxon>Benincaseae</taxon>
        <taxon>Citrullus</taxon>
    </lineage>
</organism>
<evidence type="ECO:0000313" key="3">
    <source>
        <dbReference type="EMBL" id="CAK9326891.1"/>
    </source>
</evidence>
<dbReference type="Gene3D" id="1.10.1410.10">
    <property type="match status" value="1"/>
</dbReference>
<dbReference type="Pfam" id="PF26180">
    <property type="entry name" value="PAP-OAS1"/>
    <property type="match status" value="1"/>
</dbReference>
<accession>A0ABP0Z592</accession>
<protein>
    <recommendedName>
        <fullName evidence="5">Polymerase nucleotidyl transferase domain-containing protein</fullName>
    </recommendedName>
</protein>
<dbReference type="Proteomes" id="UP001642487">
    <property type="component" value="Chromosome 8"/>
</dbReference>
<evidence type="ECO:0008006" key="5">
    <source>
        <dbReference type="Google" id="ProtNLM"/>
    </source>
</evidence>
<keyword evidence="4" id="KW-1185">Reference proteome</keyword>
<dbReference type="Gene3D" id="3.30.460.10">
    <property type="entry name" value="Beta Polymerase, domain 2"/>
    <property type="match status" value="1"/>
</dbReference>
<dbReference type="EMBL" id="OZ021742">
    <property type="protein sequence ID" value="CAK9326891.1"/>
    <property type="molecule type" value="Genomic_DNA"/>
</dbReference>
<dbReference type="InterPro" id="IPR043519">
    <property type="entry name" value="NT_sf"/>
</dbReference>
<feature type="domain" description="PAP/OAS1 substrate-binding-related" evidence="2">
    <location>
        <begin position="204"/>
        <end position="352"/>
    </location>
</feature>
<sequence>MSVLQVCSPRPHGIFLGDDYSWPHLSRLPFPTSNSYRSLITSENWSRAEITVGDILRQIQPTLVAEQKRQEIIDYVRGLIRTRIGCEVFPYGSVPLKTYLPDGDIDLTAICCANIESAVVSEVYAVLKEQEKINGASQFEVKDVHCIDAEVKLVKCIVQNIVVDISFNQLGGLCTLCFLEQSNSWCSPWIDINICFGNTYPVYVHLFHGSLHSPWAVLYRFLEYFSKFDWENCCISLHGPVSKSSLPDIVAETPENGGHELLLSDDFVRNCMEMFSISSGRSEPSLRVLTLKHLNIIDPLKENNNLGRSVSRGNFYRIHGAFEYGARKLGWILLLPEERMEAELEKFFVNTLDRHCWSSAPLKTCFQDKACLKPASGFRGEKTSGTEVFFSNISSTGCKYPGNVRKLETAFVMDTSDSNDTPIMSSS</sequence>
<evidence type="ECO:0000313" key="4">
    <source>
        <dbReference type="Proteomes" id="UP001642487"/>
    </source>
</evidence>
<dbReference type="SUPFAM" id="SSF81301">
    <property type="entry name" value="Nucleotidyltransferase"/>
    <property type="match status" value="1"/>
</dbReference>
<evidence type="ECO:0000259" key="1">
    <source>
        <dbReference type="Pfam" id="PF22600"/>
    </source>
</evidence>
<dbReference type="Pfam" id="PF22600">
    <property type="entry name" value="MTPAP-like_central"/>
    <property type="match status" value="1"/>
</dbReference>
<dbReference type="InterPro" id="IPR054708">
    <property type="entry name" value="MTPAP-like_central"/>
</dbReference>
<dbReference type="InterPro" id="IPR058921">
    <property type="entry name" value="PAP/OAS1-rel"/>
</dbReference>
<evidence type="ECO:0000259" key="2">
    <source>
        <dbReference type="Pfam" id="PF26180"/>
    </source>
</evidence>
<dbReference type="PANTHER" id="PTHR45979:SF31">
    <property type="entry name" value="POLYMERASE NUCLEOTIDYL TRANSFERASE DOMAIN-CONTAINING PROTEIN"/>
    <property type="match status" value="1"/>
</dbReference>
<reference evidence="3 4" key="1">
    <citation type="submission" date="2024-03" db="EMBL/GenBank/DDBJ databases">
        <authorList>
            <person name="Gkanogiannis A."/>
            <person name="Becerra Lopez-Lavalle L."/>
        </authorList>
    </citation>
    <scope>NUCLEOTIDE SEQUENCE [LARGE SCALE GENOMIC DNA]</scope>
</reference>
<dbReference type="InterPro" id="IPR058920">
    <property type="entry name" value="PAP-OAS1-bd-rel"/>
</dbReference>
<dbReference type="CDD" id="cd05402">
    <property type="entry name" value="NT_PAP_TUTase"/>
    <property type="match status" value="1"/>
</dbReference>